<name>A9NYH1_PICSI</name>
<sequence length="103" mass="12098">MISRYVLALVEIPSMITRRTLNLIECMGLMLAKVTFFKRFNLWFNLHWMGTMSLFLHMAKQDQGKLTQWKGQVTTEDCTLESLRSCLIYLMLIAYLPLHLHST</sequence>
<accession>A9NYH1</accession>
<protein>
    <submittedName>
        <fullName evidence="1">Uncharacterized protein</fullName>
    </submittedName>
</protein>
<dbReference type="EMBL" id="EF086420">
    <property type="protein sequence ID" value="ABK25682.1"/>
    <property type="molecule type" value="mRNA"/>
</dbReference>
<evidence type="ECO:0000313" key="1">
    <source>
        <dbReference type="EMBL" id="ABK25682.1"/>
    </source>
</evidence>
<organism evidence="1">
    <name type="scientific">Picea sitchensis</name>
    <name type="common">Sitka spruce</name>
    <name type="synonym">Pinus sitchensis</name>
    <dbReference type="NCBI Taxonomy" id="3332"/>
    <lineage>
        <taxon>Eukaryota</taxon>
        <taxon>Viridiplantae</taxon>
        <taxon>Streptophyta</taxon>
        <taxon>Embryophyta</taxon>
        <taxon>Tracheophyta</taxon>
        <taxon>Spermatophyta</taxon>
        <taxon>Pinopsida</taxon>
        <taxon>Pinidae</taxon>
        <taxon>Conifers I</taxon>
        <taxon>Pinales</taxon>
        <taxon>Pinaceae</taxon>
        <taxon>Picea</taxon>
    </lineage>
</organism>
<proteinExistence type="evidence at transcript level"/>
<reference evidence="1" key="1">
    <citation type="journal article" date="2008" name="BMC Genomics">
        <title>A conifer genomics resource of 200,000 spruce (Picea spp.) ESTs and 6,464 high-quality, sequence-finished full-length cDNAs for Sitka spruce (Picea sitchensis).</title>
        <authorList>
            <person name="Ralph S.G."/>
            <person name="Chun H.J."/>
            <person name="Kolosova N."/>
            <person name="Cooper D."/>
            <person name="Oddy C."/>
            <person name="Ritland C.E."/>
            <person name="Kirkpatrick R."/>
            <person name="Moore R."/>
            <person name="Barber S."/>
            <person name="Holt R.A."/>
            <person name="Jones S.J."/>
            <person name="Marra M.A."/>
            <person name="Douglas C.J."/>
            <person name="Ritland K."/>
            <person name="Bohlmann J."/>
        </authorList>
    </citation>
    <scope>NUCLEOTIDE SEQUENCE</scope>
    <source>
        <tissue evidence="1">Green portion of the leader tissue</tissue>
    </source>
</reference>
<dbReference type="AlphaFoldDB" id="A9NYH1"/>